<accession>A0A512NT26</accession>
<dbReference type="Pfam" id="PF19583">
    <property type="entry name" value="ODP"/>
    <property type="match status" value="1"/>
</dbReference>
<organism evidence="2 3">
    <name type="scientific">Reyranella soli</name>
    <dbReference type="NCBI Taxonomy" id="1230389"/>
    <lineage>
        <taxon>Bacteria</taxon>
        <taxon>Pseudomonadati</taxon>
        <taxon>Pseudomonadota</taxon>
        <taxon>Alphaproteobacteria</taxon>
        <taxon>Hyphomicrobiales</taxon>
        <taxon>Reyranellaceae</taxon>
        <taxon>Reyranella</taxon>
    </lineage>
</organism>
<dbReference type="RefSeq" id="WP_147157344.1">
    <property type="nucleotide sequence ID" value="NZ_BKAJ01000303.1"/>
</dbReference>
<feature type="domain" description="ODP" evidence="1">
    <location>
        <begin position="28"/>
        <end position="165"/>
    </location>
</feature>
<dbReference type="Gene3D" id="3.60.15.10">
    <property type="entry name" value="Ribonuclease Z/Hydroxyacylglutathione hydrolase-like"/>
    <property type="match status" value="1"/>
</dbReference>
<dbReference type="Proteomes" id="UP000321058">
    <property type="component" value="Unassembled WGS sequence"/>
</dbReference>
<sequence length="238" mass="26060">MKTEVSEIADKIYRLSTFVPQIGPNGFTFNQFLIDADEPLLFHYGQRSLFPLISEAVKRVIPLDRLRWTTCSHVEADESGALNQWLAAAPSATPAHGQVGCNIWLTDMADRPPRALKNDEVLDLGSKKVRWIDTPHVPHNWDAGVIYEETTGTLFSSDLFTQFGPCPTTTTGDIVEPAIATEKAVPFMPATPQAAPTLRRLAALKPGTIALMHGPTFKGDGEAALKALADHHAKRLHS</sequence>
<dbReference type="OrthoDB" id="9800607at2"/>
<reference evidence="2 3" key="1">
    <citation type="submission" date="2019-07" db="EMBL/GenBank/DDBJ databases">
        <title>Whole genome shotgun sequence of Reyranella soli NBRC 108950.</title>
        <authorList>
            <person name="Hosoyama A."/>
            <person name="Uohara A."/>
            <person name="Ohji S."/>
            <person name="Ichikawa N."/>
        </authorList>
    </citation>
    <scope>NUCLEOTIDE SEQUENCE [LARGE SCALE GENOMIC DNA]</scope>
    <source>
        <strain evidence="2 3">NBRC 108950</strain>
    </source>
</reference>
<dbReference type="SUPFAM" id="SSF56281">
    <property type="entry name" value="Metallo-hydrolase/oxidoreductase"/>
    <property type="match status" value="1"/>
</dbReference>
<dbReference type="PANTHER" id="PTHR43717:SF1">
    <property type="entry name" value="ANAEROBIC NITRIC OXIDE REDUCTASE FLAVORUBREDOXIN"/>
    <property type="match status" value="1"/>
</dbReference>
<dbReference type="InterPro" id="IPR036866">
    <property type="entry name" value="RibonucZ/Hydroxyglut_hydro"/>
</dbReference>
<evidence type="ECO:0000313" key="2">
    <source>
        <dbReference type="EMBL" id="GEP62079.1"/>
    </source>
</evidence>
<dbReference type="InterPro" id="IPR045761">
    <property type="entry name" value="ODP_dom"/>
</dbReference>
<evidence type="ECO:0000259" key="1">
    <source>
        <dbReference type="Pfam" id="PF19583"/>
    </source>
</evidence>
<protein>
    <recommendedName>
        <fullName evidence="1">ODP domain-containing protein</fullName>
    </recommendedName>
</protein>
<keyword evidence="3" id="KW-1185">Reference proteome</keyword>
<dbReference type="AlphaFoldDB" id="A0A512NT26"/>
<evidence type="ECO:0000313" key="3">
    <source>
        <dbReference type="Proteomes" id="UP000321058"/>
    </source>
</evidence>
<name>A0A512NT26_9HYPH</name>
<comment type="caution">
    <text evidence="2">The sequence shown here is derived from an EMBL/GenBank/DDBJ whole genome shotgun (WGS) entry which is preliminary data.</text>
</comment>
<proteinExistence type="predicted"/>
<gene>
    <name evidence="2" type="ORF">RSO01_92450</name>
</gene>
<dbReference type="PANTHER" id="PTHR43717">
    <property type="entry name" value="ANAEROBIC NITRIC OXIDE REDUCTASE FLAVORUBREDOXIN"/>
    <property type="match status" value="1"/>
</dbReference>
<dbReference type="EMBL" id="BKAJ01000303">
    <property type="protein sequence ID" value="GEP62079.1"/>
    <property type="molecule type" value="Genomic_DNA"/>
</dbReference>